<keyword evidence="3" id="KW-1185">Reference proteome</keyword>
<organism evidence="2 3">
    <name type="scientific">Ignelater luminosus</name>
    <name type="common">Cucubano</name>
    <name type="synonym">Pyrophorus luminosus</name>
    <dbReference type="NCBI Taxonomy" id="2038154"/>
    <lineage>
        <taxon>Eukaryota</taxon>
        <taxon>Metazoa</taxon>
        <taxon>Ecdysozoa</taxon>
        <taxon>Arthropoda</taxon>
        <taxon>Hexapoda</taxon>
        <taxon>Insecta</taxon>
        <taxon>Pterygota</taxon>
        <taxon>Neoptera</taxon>
        <taxon>Endopterygota</taxon>
        <taxon>Coleoptera</taxon>
        <taxon>Polyphaga</taxon>
        <taxon>Elateriformia</taxon>
        <taxon>Elateroidea</taxon>
        <taxon>Elateridae</taxon>
        <taxon>Agrypninae</taxon>
        <taxon>Pyrophorini</taxon>
        <taxon>Ignelater</taxon>
    </lineage>
</organism>
<dbReference type="EMBL" id="VTPC01091144">
    <property type="protein sequence ID" value="KAF2879535.1"/>
    <property type="molecule type" value="Genomic_DNA"/>
</dbReference>
<dbReference type="Gene3D" id="3.30.420.10">
    <property type="entry name" value="Ribonuclease H-like superfamily/Ribonuclease H"/>
    <property type="match status" value="1"/>
</dbReference>
<keyword evidence="1" id="KW-0472">Membrane</keyword>
<gene>
    <name evidence="2" type="ORF">ILUMI_26637</name>
</gene>
<protein>
    <recommendedName>
        <fullName evidence="4">Transposase</fullName>
    </recommendedName>
</protein>
<dbReference type="OrthoDB" id="25402at2759"/>
<keyword evidence="1" id="KW-0812">Transmembrane</keyword>
<comment type="caution">
    <text evidence="2">The sequence shown here is derived from an EMBL/GenBank/DDBJ whole genome shotgun (WGS) entry which is preliminary data.</text>
</comment>
<evidence type="ECO:0000256" key="1">
    <source>
        <dbReference type="SAM" id="Phobius"/>
    </source>
</evidence>
<evidence type="ECO:0000313" key="3">
    <source>
        <dbReference type="Proteomes" id="UP000801492"/>
    </source>
</evidence>
<proteinExistence type="predicted"/>
<keyword evidence="1" id="KW-1133">Transmembrane helix</keyword>
<dbReference type="AlphaFoldDB" id="A0A8K0C9F6"/>
<evidence type="ECO:0008006" key="4">
    <source>
        <dbReference type="Google" id="ProtNLM"/>
    </source>
</evidence>
<evidence type="ECO:0000313" key="2">
    <source>
        <dbReference type="EMBL" id="KAF2879535.1"/>
    </source>
</evidence>
<reference evidence="2" key="1">
    <citation type="submission" date="2019-08" db="EMBL/GenBank/DDBJ databases">
        <title>The genome of the North American firefly Photinus pyralis.</title>
        <authorList>
            <consortium name="Photinus pyralis genome working group"/>
            <person name="Fallon T.R."/>
            <person name="Sander Lower S.E."/>
            <person name="Weng J.-K."/>
        </authorList>
    </citation>
    <scope>NUCLEOTIDE SEQUENCE</scope>
    <source>
        <strain evidence="2">TRF0915ILg1</strain>
        <tissue evidence="2">Whole body</tissue>
    </source>
</reference>
<feature type="transmembrane region" description="Helical" evidence="1">
    <location>
        <begin position="12"/>
        <end position="32"/>
    </location>
</feature>
<dbReference type="InterPro" id="IPR036397">
    <property type="entry name" value="RNaseH_sf"/>
</dbReference>
<name>A0A8K0C9F6_IGNLU</name>
<accession>A0A8K0C9F6</accession>
<sequence>MQILVANNVFDINARNFQMALFIGVIFIKGLMMSKNRKSKKGHFEIAKNLRISKSVVHQVVKKIRERDSSFYTHGRRQIRKITLRQDRLPIRNALQEQFLSATTLKDRFLRATGVAVSTQTVENQSARCLFTDESEFVLFYQDGRLRVWRRMGERYSENCMTSRTPFGGGSIMIWRAICLRDHTELITYKMCR</sequence>
<dbReference type="GO" id="GO:0003676">
    <property type="term" value="F:nucleic acid binding"/>
    <property type="evidence" value="ECO:0007669"/>
    <property type="project" value="InterPro"/>
</dbReference>
<dbReference type="Proteomes" id="UP000801492">
    <property type="component" value="Unassembled WGS sequence"/>
</dbReference>